<feature type="non-terminal residue" evidence="1">
    <location>
        <position position="1"/>
    </location>
</feature>
<proteinExistence type="predicted"/>
<dbReference type="Proteomes" id="UP001150603">
    <property type="component" value="Unassembled WGS sequence"/>
</dbReference>
<accession>A0ACC1J888</accession>
<name>A0ACC1J888_9FUNG</name>
<protein>
    <submittedName>
        <fullName evidence="1">Nucleolar complex protein 14</fullName>
    </submittedName>
</protein>
<sequence length="671" mass="75368">QDDEMRQELDDDFAAVRALLFDGDESSKPMMKAADGDGNDLDVSYDAAVRELIFEQRARPQDRLKTEDEVIREEKEKLERAERHRQRRMDGLPSDSEPESDDDEGALKKGYDAQSKRAPEADDLGDDFAAADSDEEDNDAGAAGIQLGAGLGADESEDEEDSEEGSDEEEDSGSEDDDEGTDLGDSDSEAEPVSKKAIRPTKTAKVSAASKTTDDALPFTFPAPADYDQWLEIIGDYTLDQQLVVIKRLRTLYHIRLSPQNKEKLSNLCVVLLEHFAVLAEQDPPVPMPVIDEISKHIGELISIDVDRIGEHCRQTVIEIHMRIAAAIKGASGTTEKHMAAPAAMRPSDVALMRLFVSLFSSSDRYNSVITPLLVTMCQFLSQYTFTELNDFTAGLILVGIIHETQRLSRRFVPETLNFLFATLSACVCDPANAKDWHGQFPLSRRQREAYGSLRISEKSATVAPVTWAWLFDTSDEAEISAAQKLGILRSCLVLARKYIDVYFSTPAFIELFTPLQSILAQISDRAGSKMAPKEIVELTGEVASYLDSQLEQAHASRTPLKMQYHKPLAIQSIAPKFESNYSIDAHYDPNHDRNEILKLRRQVNKEKRGAVRELRRDAQFIQAERLKEMREKDKTYADKMKKAWGVLENDQSEMKKLDKLRIKERKAKIE</sequence>
<organism evidence="1 2">
    <name type="scientific">Linderina macrospora</name>
    <dbReference type="NCBI Taxonomy" id="4868"/>
    <lineage>
        <taxon>Eukaryota</taxon>
        <taxon>Fungi</taxon>
        <taxon>Fungi incertae sedis</taxon>
        <taxon>Zoopagomycota</taxon>
        <taxon>Kickxellomycotina</taxon>
        <taxon>Kickxellomycetes</taxon>
        <taxon>Kickxellales</taxon>
        <taxon>Kickxellaceae</taxon>
        <taxon>Linderina</taxon>
    </lineage>
</organism>
<keyword evidence="2" id="KW-1185">Reference proteome</keyword>
<dbReference type="EMBL" id="JANBPW010002326">
    <property type="protein sequence ID" value="KAJ1941197.1"/>
    <property type="molecule type" value="Genomic_DNA"/>
</dbReference>
<gene>
    <name evidence="1" type="primary">NOP14</name>
    <name evidence="1" type="ORF">FBU59_003570</name>
</gene>
<reference evidence="1" key="1">
    <citation type="submission" date="2022-07" db="EMBL/GenBank/DDBJ databases">
        <title>Phylogenomic reconstructions and comparative analyses of Kickxellomycotina fungi.</title>
        <authorList>
            <person name="Reynolds N.K."/>
            <person name="Stajich J.E."/>
            <person name="Barry K."/>
            <person name="Grigoriev I.V."/>
            <person name="Crous P."/>
            <person name="Smith M.E."/>
        </authorList>
    </citation>
    <scope>NUCLEOTIDE SEQUENCE</scope>
    <source>
        <strain evidence="1">NRRL 5244</strain>
    </source>
</reference>
<evidence type="ECO:0000313" key="1">
    <source>
        <dbReference type="EMBL" id="KAJ1941197.1"/>
    </source>
</evidence>
<comment type="caution">
    <text evidence="1">The sequence shown here is derived from an EMBL/GenBank/DDBJ whole genome shotgun (WGS) entry which is preliminary data.</text>
</comment>
<evidence type="ECO:0000313" key="2">
    <source>
        <dbReference type="Proteomes" id="UP001150603"/>
    </source>
</evidence>